<comment type="caution">
    <text evidence="2">The sequence shown here is derived from an EMBL/GenBank/DDBJ whole genome shotgun (WGS) entry which is preliminary data.</text>
</comment>
<organism evidence="2 3">
    <name type="scientific">Sinosporangium siamense</name>
    <dbReference type="NCBI Taxonomy" id="1367973"/>
    <lineage>
        <taxon>Bacteria</taxon>
        <taxon>Bacillati</taxon>
        <taxon>Actinomycetota</taxon>
        <taxon>Actinomycetes</taxon>
        <taxon>Streptosporangiales</taxon>
        <taxon>Streptosporangiaceae</taxon>
        <taxon>Sinosporangium</taxon>
    </lineage>
</organism>
<dbReference type="Proteomes" id="UP000606172">
    <property type="component" value="Unassembled WGS sequence"/>
</dbReference>
<evidence type="ECO:0000313" key="2">
    <source>
        <dbReference type="EMBL" id="GII94056.1"/>
    </source>
</evidence>
<dbReference type="EMBL" id="BOOW01000028">
    <property type="protein sequence ID" value="GII94056.1"/>
    <property type="molecule type" value="Genomic_DNA"/>
</dbReference>
<dbReference type="AlphaFoldDB" id="A0A919RHN3"/>
<feature type="region of interest" description="Disordered" evidence="1">
    <location>
        <begin position="1"/>
        <end position="28"/>
    </location>
</feature>
<gene>
    <name evidence="2" type="ORF">Ssi02_42870</name>
</gene>
<feature type="compositionally biased region" description="Low complexity" evidence="1">
    <location>
        <begin position="1"/>
        <end position="12"/>
    </location>
</feature>
<keyword evidence="3" id="KW-1185">Reference proteome</keyword>
<accession>A0A919RHN3</accession>
<protein>
    <submittedName>
        <fullName evidence="2">Uncharacterized protein</fullName>
    </submittedName>
</protein>
<sequence length="104" mass="11483">MDNPCAASAVTSRSRRVSRSASAGAGAQGLLIDHTRPARKNARELDIELHDVVIDGDRAAARYTMRVLMRREKSLEIEVHVFAHLAPGRGRRIDSLTRTLPPKD</sequence>
<reference evidence="2" key="1">
    <citation type="submission" date="2021-01" db="EMBL/GenBank/DDBJ databases">
        <title>Whole genome shotgun sequence of Sinosporangium siamense NBRC 109515.</title>
        <authorList>
            <person name="Komaki H."/>
            <person name="Tamura T."/>
        </authorList>
    </citation>
    <scope>NUCLEOTIDE SEQUENCE</scope>
    <source>
        <strain evidence="2">NBRC 109515</strain>
    </source>
</reference>
<proteinExistence type="predicted"/>
<evidence type="ECO:0000313" key="3">
    <source>
        <dbReference type="Proteomes" id="UP000606172"/>
    </source>
</evidence>
<evidence type="ECO:0000256" key="1">
    <source>
        <dbReference type="SAM" id="MobiDB-lite"/>
    </source>
</evidence>
<name>A0A919RHN3_9ACTN</name>
<dbReference type="InterPro" id="IPR032710">
    <property type="entry name" value="NTF2-like_dom_sf"/>
</dbReference>
<dbReference type="SUPFAM" id="SSF54427">
    <property type="entry name" value="NTF2-like"/>
    <property type="match status" value="1"/>
</dbReference>